<keyword evidence="1" id="KW-1133">Transmembrane helix</keyword>
<dbReference type="EMBL" id="SOGO01000042">
    <property type="protein sequence ID" value="TFC99102.1"/>
    <property type="molecule type" value="Genomic_DNA"/>
</dbReference>
<proteinExistence type="predicted"/>
<keyword evidence="1" id="KW-0812">Transmembrane</keyword>
<keyword evidence="1" id="KW-0472">Membrane</keyword>
<evidence type="ECO:0000313" key="3">
    <source>
        <dbReference type="Proteomes" id="UP000297851"/>
    </source>
</evidence>
<evidence type="ECO:0008006" key="4">
    <source>
        <dbReference type="Google" id="ProtNLM"/>
    </source>
</evidence>
<protein>
    <recommendedName>
        <fullName evidence="4">DUF4190 domain-containing protein</fullName>
    </recommendedName>
</protein>
<evidence type="ECO:0000256" key="1">
    <source>
        <dbReference type="SAM" id="Phobius"/>
    </source>
</evidence>
<gene>
    <name evidence="2" type="ORF">E3T25_15575</name>
</gene>
<accession>A0ABY2J434</accession>
<dbReference type="Proteomes" id="UP000297851">
    <property type="component" value="Unassembled WGS sequence"/>
</dbReference>
<comment type="caution">
    <text evidence="2">The sequence shown here is derived from an EMBL/GenBank/DDBJ whole genome shotgun (WGS) entry which is preliminary data.</text>
</comment>
<organism evidence="2 3">
    <name type="scientific">Cryobacterium sandaracinum</name>
    <dbReference type="NCBI Taxonomy" id="1259247"/>
    <lineage>
        <taxon>Bacteria</taxon>
        <taxon>Bacillati</taxon>
        <taxon>Actinomycetota</taxon>
        <taxon>Actinomycetes</taxon>
        <taxon>Micrococcales</taxon>
        <taxon>Microbacteriaceae</taxon>
        <taxon>Cryobacterium</taxon>
    </lineage>
</organism>
<evidence type="ECO:0000313" key="2">
    <source>
        <dbReference type="EMBL" id="TFC99102.1"/>
    </source>
</evidence>
<sequence length="109" mass="11383">MSASNRPAPAAAMPPSRPTADWLAITALRMGIVAFAGGWLPVLGLLLAIVGIVLGIIALRRSNRRELAQIGLILSIVAALFNVVIDVIVVMSILTQLEELEGASTTLLG</sequence>
<dbReference type="RefSeq" id="WP_134375271.1">
    <property type="nucleotide sequence ID" value="NZ_SOGO01000042.1"/>
</dbReference>
<feature type="transmembrane region" description="Helical" evidence="1">
    <location>
        <begin position="38"/>
        <end position="59"/>
    </location>
</feature>
<reference evidence="2 3" key="1">
    <citation type="submission" date="2019-03" db="EMBL/GenBank/DDBJ databases">
        <title>Genomics of glacier-inhabiting Cryobacterium strains.</title>
        <authorList>
            <person name="Liu Q."/>
            <person name="Xin Y.-H."/>
        </authorList>
    </citation>
    <scope>NUCLEOTIDE SEQUENCE [LARGE SCALE GENOMIC DNA]</scope>
    <source>
        <strain evidence="2 3">TMT2-16</strain>
    </source>
</reference>
<keyword evidence="3" id="KW-1185">Reference proteome</keyword>
<name>A0ABY2J434_9MICO</name>
<feature type="transmembrane region" description="Helical" evidence="1">
    <location>
        <begin position="71"/>
        <end position="94"/>
    </location>
</feature>